<keyword evidence="1" id="KW-0804">Transcription</keyword>
<sequence length="210" mass="23609">MAKFKELPENTLHRLVIYLNVLDALEKKKIESISSDDLAKRCGVNSAQLRKDLSFVGNLGTKGVGYSVKSLKYNLKKFLGRTQEWNLILGGISPVGEFLLHSKDLQREGFYFMAAFETRPEEIGKIINGVSVYNLDQLGYVTKAIKVDMGVITSEDKPEIFLETFLQHGLKAILNLSPTPFYTDNPDIKIENFTFSMALTKLSFFLKGSS</sequence>
<comment type="function">
    <text evidence="1">Modulates transcription in response to changes in cellular NADH/NAD(+) redox state.</text>
</comment>
<dbReference type="Pfam" id="PF02629">
    <property type="entry name" value="CoA_binding"/>
    <property type="match status" value="1"/>
</dbReference>
<dbReference type="GO" id="GO:0045892">
    <property type="term" value="P:negative regulation of DNA-templated transcription"/>
    <property type="evidence" value="ECO:0007669"/>
    <property type="project" value="InterPro"/>
</dbReference>
<dbReference type="PANTHER" id="PTHR35786">
    <property type="entry name" value="REDOX-SENSING TRANSCRIPTIONAL REPRESSOR REX"/>
    <property type="match status" value="1"/>
</dbReference>
<dbReference type="AlphaFoldDB" id="A0A0U5AKS2"/>
<dbReference type="NCBIfam" id="NF003994">
    <property type="entry name" value="PRK05472.2-3"/>
    <property type="match status" value="1"/>
</dbReference>
<dbReference type="InterPro" id="IPR036390">
    <property type="entry name" value="WH_DNA-bd_sf"/>
</dbReference>
<comment type="caution">
    <text evidence="1">Lacks conserved residue(s) required for the propagation of feature annotation.</text>
</comment>
<feature type="domain" description="Rex DNA-binding C-terminal" evidence="3">
    <location>
        <begin position="7"/>
        <end position="54"/>
    </location>
</feature>
<keyword evidence="1" id="KW-0520">NAD</keyword>
<protein>
    <recommendedName>
        <fullName evidence="1">Redox-sensing transcriptional repressor Rex</fullName>
    </recommendedName>
</protein>
<dbReference type="HAMAP" id="MF_01131">
    <property type="entry name" value="Rex"/>
    <property type="match status" value="1"/>
</dbReference>
<feature type="domain" description="CoA-binding" evidence="2">
    <location>
        <begin position="83"/>
        <end position="178"/>
    </location>
</feature>
<dbReference type="InterPro" id="IPR036388">
    <property type="entry name" value="WH-like_DNA-bd_sf"/>
</dbReference>
<accession>A0A0U5AKS2</accession>
<dbReference type="NCBIfam" id="NF003995">
    <property type="entry name" value="PRK05472.2-4"/>
    <property type="match status" value="1"/>
</dbReference>
<dbReference type="InterPro" id="IPR022876">
    <property type="entry name" value="Tscrpt_rep_Rex"/>
</dbReference>
<evidence type="ECO:0000259" key="3">
    <source>
        <dbReference type="Pfam" id="PF06971"/>
    </source>
</evidence>
<proteinExistence type="inferred from homology"/>
<dbReference type="EMBL" id="AP014945">
    <property type="protein sequence ID" value="BAU22676.1"/>
    <property type="molecule type" value="Genomic_DNA"/>
</dbReference>
<evidence type="ECO:0000313" key="4">
    <source>
        <dbReference type="EMBL" id="BAU22676.1"/>
    </source>
</evidence>
<dbReference type="GO" id="GO:0003700">
    <property type="term" value="F:DNA-binding transcription factor activity"/>
    <property type="evidence" value="ECO:0007669"/>
    <property type="project" value="UniProtKB-UniRule"/>
</dbReference>
<name>A0A0U5AKS2_9BACT</name>
<evidence type="ECO:0000256" key="1">
    <source>
        <dbReference type="HAMAP-Rule" id="MF_01131"/>
    </source>
</evidence>
<keyword evidence="5" id="KW-1185">Reference proteome</keyword>
<dbReference type="InterPro" id="IPR003781">
    <property type="entry name" value="CoA-bd"/>
</dbReference>
<evidence type="ECO:0000259" key="2">
    <source>
        <dbReference type="Pfam" id="PF02629"/>
    </source>
</evidence>
<dbReference type="PATRIC" id="fig|1653476.3.peg.281"/>
<reference evidence="5" key="2">
    <citation type="journal article" date="2016" name="Int. J. Syst. Evol. Microbiol.">
        <title>Caldimicrobium thiodismutans sp. nov., a sulfur-disproportionating bacterium isolated from a hot spring.</title>
        <authorList>
            <person name="Kojima H."/>
            <person name="Umezawa K."/>
            <person name="Fukui M."/>
        </authorList>
    </citation>
    <scope>NUCLEOTIDE SEQUENCE [LARGE SCALE GENOMIC DNA]</scope>
    <source>
        <strain evidence="5">TF1</strain>
    </source>
</reference>
<dbReference type="PANTHER" id="PTHR35786:SF1">
    <property type="entry name" value="REDOX-SENSING TRANSCRIPTIONAL REPRESSOR REX 1"/>
    <property type="match status" value="1"/>
</dbReference>
<comment type="subunit">
    <text evidence="1">Homodimer.</text>
</comment>
<comment type="similarity">
    <text evidence="1">Belongs to the transcriptional regulatory Rex family.</text>
</comment>
<dbReference type="Gene3D" id="3.40.50.720">
    <property type="entry name" value="NAD(P)-binding Rossmann-like Domain"/>
    <property type="match status" value="1"/>
</dbReference>
<dbReference type="RefSeq" id="WP_068512244.1">
    <property type="nucleotide sequence ID" value="NZ_AP014945.1"/>
</dbReference>
<feature type="DNA-binding region" description="H-T-H motif" evidence="1">
    <location>
        <begin position="17"/>
        <end position="56"/>
    </location>
</feature>
<keyword evidence="1" id="KW-0805">Transcription regulation</keyword>
<dbReference type="Gene3D" id="1.10.10.10">
    <property type="entry name" value="Winged helix-like DNA-binding domain superfamily/Winged helix DNA-binding domain"/>
    <property type="match status" value="1"/>
</dbReference>
<dbReference type="GO" id="GO:0005737">
    <property type="term" value="C:cytoplasm"/>
    <property type="evidence" value="ECO:0007669"/>
    <property type="project" value="UniProtKB-SubCell"/>
</dbReference>
<evidence type="ECO:0000313" key="5">
    <source>
        <dbReference type="Proteomes" id="UP000068196"/>
    </source>
</evidence>
<dbReference type="SUPFAM" id="SSF46785">
    <property type="entry name" value="Winged helix' DNA-binding domain"/>
    <property type="match status" value="1"/>
</dbReference>
<reference evidence="4 5" key="1">
    <citation type="journal article" date="2016" name="Int. J. Syst. Evol. Microbiol.">
        <title>Caldimicrobium thiodismutans sp. nov., a sulfur-disproportionating bacterium isolated from a hot spring, and emended description of the genus Caldimicrobium.</title>
        <authorList>
            <person name="Kojima H."/>
            <person name="Umezawa K."/>
            <person name="Fukui M."/>
        </authorList>
    </citation>
    <scope>NUCLEOTIDE SEQUENCE [LARGE SCALE GENOMIC DNA]</scope>
    <source>
        <strain evidence="4 5">TF1</strain>
    </source>
</reference>
<keyword evidence="1" id="KW-0678">Repressor</keyword>
<dbReference type="GO" id="GO:0051775">
    <property type="term" value="P:response to redox state"/>
    <property type="evidence" value="ECO:0007669"/>
    <property type="project" value="InterPro"/>
</dbReference>
<keyword evidence="1" id="KW-0963">Cytoplasm</keyword>
<dbReference type="STRING" id="1653476.THC_0278"/>
<dbReference type="InterPro" id="IPR009718">
    <property type="entry name" value="Rex_DNA-bd_C_dom"/>
</dbReference>
<dbReference type="Proteomes" id="UP000068196">
    <property type="component" value="Chromosome"/>
</dbReference>
<comment type="subcellular location">
    <subcellularLocation>
        <location evidence="1">Cytoplasm</location>
    </subcellularLocation>
</comment>
<dbReference type="KEGG" id="cthi:THC_0278"/>
<dbReference type="OrthoDB" id="9784760at2"/>
<dbReference type="GO" id="GO:0003677">
    <property type="term" value="F:DNA binding"/>
    <property type="evidence" value="ECO:0007669"/>
    <property type="project" value="UniProtKB-UniRule"/>
</dbReference>
<gene>
    <name evidence="1" type="primary">rex</name>
    <name evidence="4" type="ORF">THC_0278</name>
</gene>
<keyword evidence="1" id="KW-0238">DNA-binding</keyword>
<dbReference type="Pfam" id="PF06971">
    <property type="entry name" value="Put_DNA-bind_N"/>
    <property type="match status" value="1"/>
</dbReference>
<organism evidence="4 5">
    <name type="scientific">Caldimicrobium thiodismutans</name>
    <dbReference type="NCBI Taxonomy" id="1653476"/>
    <lineage>
        <taxon>Bacteria</taxon>
        <taxon>Pseudomonadati</taxon>
        <taxon>Thermodesulfobacteriota</taxon>
        <taxon>Thermodesulfobacteria</taxon>
        <taxon>Thermodesulfobacteriales</taxon>
        <taxon>Thermodesulfobacteriaceae</taxon>
        <taxon>Caldimicrobium</taxon>
    </lineage>
</organism>